<accession>A0A163DKI0</accession>
<dbReference type="Pfam" id="PF08028">
    <property type="entry name" value="Acyl-CoA_dh_2"/>
    <property type="match status" value="1"/>
</dbReference>
<dbReference type="Gene3D" id="1.10.540.10">
    <property type="entry name" value="Acyl-CoA dehydrogenase/oxidase, N-terminal domain"/>
    <property type="match status" value="1"/>
</dbReference>
<dbReference type="SUPFAM" id="SSF47203">
    <property type="entry name" value="Acyl-CoA dehydrogenase C-terminal domain-like"/>
    <property type="match status" value="1"/>
</dbReference>
<dbReference type="Pfam" id="PF03815">
    <property type="entry name" value="LCCL"/>
    <property type="match status" value="1"/>
</dbReference>
<dbReference type="EMBL" id="JYNV01000200">
    <property type="protein sequence ID" value="KZM23216.1"/>
    <property type="molecule type" value="Genomic_DNA"/>
</dbReference>
<dbReference type="PROSITE" id="PS50820">
    <property type="entry name" value="LCCL"/>
    <property type="match status" value="1"/>
</dbReference>
<dbReference type="Gene3D" id="2.170.130.20">
    <property type="entry name" value="LCCL-like domain"/>
    <property type="match status" value="1"/>
</dbReference>
<organism evidence="6 7">
    <name type="scientific">Didymella rabiei</name>
    <name type="common">Chickpea ascochyta blight fungus</name>
    <name type="synonym">Mycosphaerella rabiei</name>
    <dbReference type="NCBI Taxonomy" id="5454"/>
    <lineage>
        <taxon>Eukaryota</taxon>
        <taxon>Fungi</taxon>
        <taxon>Dikarya</taxon>
        <taxon>Ascomycota</taxon>
        <taxon>Pezizomycotina</taxon>
        <taxon>Dothideomycetes</taxon>
        <taxon>Pleosporomycetidae</taxon>
        <taxon>Pleosporales</taxon>
        <taxon>Pleosporineae</taxon>
        <taxon>Didymellaceae</taxon>
        <taxon>Ascochyta</taxon>
    </lineage>
</organism>
<dbReference type="FunFam" id="1.20.140.10:FF:000032">
    <property type="entry name" value="Thermophilic desulfurizing enzyme family protein"/>
    <property type="match status" value="1"/>
</dbReference>
<dbReference type="Proteomes" id="UP000076837">
    <property type="component" value="Unassembled WGS sequence"/>
</dbReference>
<evidence type="ECO:0000313" key="7">
    <source>
        <dbReference type="Proteomes" id="UP000076837"/>
    </source>
</evidence>
<dbReference type="SMART" id="SM00603">
    <property type="entry name" value="LCCL"/>
    <property type="match status" value="1"/>
</dbReference>
<evidence type="ECO:0000256" key="3">
    <source>
        <dbReference type="SAM" id="MobiDB-lite"/>
    </source>
</evidence>
<name>A0A163DKI0_DIDRA</name>
<dbReference type="InterPro" id="IPR036250">
    <property type="entry name" value="AcylCo_DH-like_C"/>
</dbReference>
<dbReference type="SUPFAM" id="SSF56645">
    <property type="entry name" value="Acyl-CoA dehydrogenase NM domain-like"/>
    <property type="match status" value="1"/>
</dbReference>
<evidence type="ECO:0000256" key="2">
    <source>
        <dbReference type="ARBA" id="ARBA00023002"/>
    </source>
</evidence>
<evidence type="ECO:0000256" key="4">
    <source>
        <dbReference type="SAM" id="Phobius"/>
    </source>
</evidence>
<feature type="region of interest" description="Disordered" evidence="3">
    <location>
        <begin position="464"/>
        <end position="486"/>
    </location>
</feature>
<feature type="transmembrane region" description="Helical" evidence="4">
    <location>
        <begin position="869"/>
        <end position="888"/>
    </location>
</feature>
<keyword evidence="4" id="KW-1133">Transmembrane helix</keyword>
<feature type="transmembrane region" description="Helical" evidence="4">
    <location>
        <begin position="833"/>
        <end position="849"/>
    </location>
</feature>
<comment type="caution">
    <text evidence="6">The sequence shown here is derived from an EMBL/GenBank/DDBJ whole genome shotgun (WGS) entry which is preliminary data.</text>
</comment>
<dbReference type="FunFam" id="2.40.110.10:FF:000020">
    <property type="entry name" value="Putative acyl-CoA dehydrogenase YdbM"/>
    <property type="match status" value="1"/>
</dbReference>
<evidence type="ECO:0000313" key="6">
    <source>
        <dbReference type="EMBL" id="KZM23216.1"/>
    </source>
</evidence>
<dbReference type="InterPro" id="IPR051957">
    <property type="entry name" value="CRISP-LCCL_domain"/>
</dbReference>
<reference evidence="6 7" key="1">
    <citation type="journal article" date="2016" name="Sci. Rep.">
        <title>Draft genome sequencing and secretome analysis of fungal phytopathogen Ascochyta rabiei provides insight into the necrotrophic effector repertoire.</title>
        <authorList>
            <person name="Verma S."/>
            <person name="Gazara R.K."/>
            <person name="Nizam S."/>
            <person name="Parween S."/>
            <person name="Chattopadhyay D."/>
            <person name="Verma P.K."/>
        </authorList>
    </citation>
    <scope>NUCLEOTIDE SEQUENCE [LARGE SCALE GENOMIC DNA]</scope>
    <source>
        <strain evidence="6 7">ArDII</strain>
    </source>
</reference>
<dbReference type="PANTHER" id="PTHR31331:SF1">
    <property type="entry name" value="CYSTEINE RICH SECRETORY PROTEIN LCCL DOMAIN CONTAINING 2"/>
    <property type="match status" value="1"/>
</dbReference>
<dbReference type="InterPro" id="IPR009100">
    <property type="entry name" value="AcylCoA_DH/oxidase_NM_dom_sf"/>
</dbReference>
<feature type="domain" description="LCCL" evidence="5">
    <location>
        <begin position="603"/>
        <end position="715"/>
    </location>
</feature>
<dbReference type="InterPro" id="IPR004043">
    <property type="entry name" value="LCCL"/>
</dbReference>
<dbReference type="InterPro" id="IPR013107">
    <property type="entry name" value="Acyl-CoA_DH_C"/>
</dbReference>
<dbReference type="InterPro" id="IPR036609">
    <property type="entry name" value="LCCL_sf"/>
</dbReference>
<dbReference type="InterPro" id="IPR013786">
    <property type="entry name" value="AcylCoA_DH/ox_N"/>
</dbReference>
<dbReference type="PANTHER" id="PTHR31331">
    <property type="entry name" value="LCCL DOMAIN PROTEIN (AFU_ORTHOLOGUE AFUA_5G08630)"/>
    <property type="match status" value="1"/>
</dbReference>
<protein>
    <recommendedName>
        <fullName evidence="5">LCCL domain-containing protein</fullName>
    </recommendedName>
</protein>
<evidence type="ECO:0000256" key="1">
    <source>
        <dbReference type="ARBA" id="ARBA00022630"/>
    </source>
</evidence>
<keyword evidence="2" id="KW-0560">Oxidoreductase</keyword>
<feature type="transmembrane region" description="Helical" evidence="4">
    <location>
        <begin position="747"/>
        <end position="780"/>
    </location>
</feature>
<keyword evidence="7" id="KW-1185">Reference proteome</keyword>
<keyword evidence="4" id="KW-0472">Membrane</keyword>
<proteinExistence type="predicted"/>
<dbReference type="FunFam" id="1.10.540.10:FF:000025">
    <property type="entry name" value="Related to Dibenzothiophene desulfurization enzyme C"/>
    <property type="match status" value="1"/>
</dbReference>
<feature type="region of interest" description="Disordered" evidence="3">
    <location>
        <begin position="1"/>
        <end position="20"/>
    </location>
</feature>
<keyword evidence="1" id="KW-0285">Flavoprotein</keyword>
<dbReference type="Gene3D" id="2.40.110.10">
    <property type="entry name" value="Butyryl-CoA Dehydrogenase, subunit A, domain 2"/>
    <property type="match status" value="1"/>
</dbReference>
<feature type="transmembrane region" description="Helical" evidence="4">
    <location>
        <begin position="900"/>
        <end position="921"/>
    </location>
</feature>
<gene>
    <name evidence="6" type="ORF">ST47_g5718</name>
</gene>
<dbReference type="Pfam" id="PF02771">
    <property type="entry name" value="Acyl-CoA_dh_N"/>
    <property type="match status" value="1"/>
</dbReference>
<dbReference type="AlphaFoldDB" id="A0A163DKI0"/>
<feature type="compositionally biased region" description="Low complexity" evidence="3">
    <location>
        <begin position="1"/>
        <end position="13"/>
    </location>
</feature>
<dbReference type="SUPFAM" id="SSF69848">
    <property type="entry name" value="LCCL domain"/>
    <property type="match status" value="1"/>
</dbReference>
<feature type="transmembrane region" description="Helical" evidence="4">
    <location>
        <begin position="792"/>
        <end position="813"/>
    </location>
</feature>
<feature type="transmembrane region" description="Helical" evidence="4">
    <location>
        <begin position="557"/>
        <end position="578"/>
    </location>
</feature>
<evidence type="ECO:0000259" key="5">
    <source>
        <dbReference type="PROSITE" id="PS50820"/>
    </source>
</evidence>
<dbReference type="InterPro" id="IPR037069">
    <property type="entry name" value="AcylCoA_DH/ox_N_sf"/>
</dbReference>
<dbReference type="InterPro" id="IPR046373">
    <property type="entry name" value="Acyl-CoA_Oxase/DH_mid-dom_sf"/>
</dbReference>
<dbReference type="GO" id="GO:0050660">
    <property type="term" value="F:flavin adenine dinucleotide binding"/>
    <property type="evidence" value="ECO:0007669"/>
    <property type="project" value="InterPro"/>
</dbReference>
<dbReference type="GO" id="GO:0016627">
    <property type="term" value="F:oxidoreductase activity, acting on the CH-CH group of donors"/>
    <property type="evidence" value="ECO:0007669"/>
    <property type="project" value="InterPro"/>
</dbReference>
<sequence length="1083" mass="118161">MTSTNGTNGTHGNAKQVPFRDPAAYSQYEKQWSSAPADEAAWLKRAQEVADVLAVDAVVRDQENKSPRAEIALLKHAGLLKILGPKKYGGGEQPWSVGYKAIRKVAEADGSIGMLLGYHLLWSTTANVVGTEEQADRYQKLIIGNNYFIGGAVNPRDNDLKITAEDDKLVFNGFKHFNTGGVISDLTVLEGDFDGTGDHIFAFVFTDQPGIQFSHDWNNIGLRLTESGSVKIENVSVPWSDALGWDAEQKKPDPKVLQIPFASLLLPTIQLVFSNFYLGIALGAQQFASNYTVKGTRAWPYGGDNKERAIDEFYILERYGNFHAHLRAAVALANSAGEQANKIYASYSGHLETRAKLTARERGELAEWVASAKVVTTDTGLRVTAGVFEVTGAKATSQKVGLDRFWRDIRTHTLHDPVAYKNRELGRFQLLDEIPEAKDMTKSVATATAVPVDLEVGGSRDQIAASGSASFTPDDTPSKAATPRTSLEFEDRPSRLSFVVKTWRKTEERLPAPVTRWSRKAMAWIKGPEAPELHRINPLFEPIQTLPARLVARLPKPVRFCLFVTAFVVWAVLFGVIISDYSLPANLAGYGAPVRLGCTAQLWPNAQSCGVDGRNCLPFDNSAFAFNCPADCAGTQVLNPRAIGNQSIVYRSLVVGGTSNTSDDDALVYRGDSFICGAAIHAGVISNGRGGCGVVSLIGERSGYGSSNRNGISSVGFDSSFPLSFDFNRTETVLSASDKCRDPRWDLLILSTIFTALFALFTSSPATFFAPIFVIIFFQIAMASDPPSYSNYPSLASTTLGRFLPAAFVAALIYRFSIGKTLLNCRAHMEKTILWVGGCWVGALGNYTFEQIPIQRLTSHDLHQQPGAITALIIIVLVLFAIVLYQAWCFRTERRLPRMLGLYAILGTGLLICLGIPKLSLRIHHYILALLLLPGTSMQTRASLLCQGILVGLFINGIARWGFDPILQTAAALRGDAQLGSGVPSIVAAVRGSNITFTWDGILRGYEGVSVIVNDVERYRGVHAGSDGNFTLTRQAAGSPEYFRFGFINYLPFGSVSYSDFTKAGTWFSNGTWSDPMPGRTLY</sequence>
<feature type="compositionally biased region" description="Polar residues" evidence="3">
    <location>
        <begin position="465"/>
        <end position="475"/>
    </location>
</feature>
<keyword evidence="4" id="KW-0812">Transmembrane</keyword>
<dbReference type="Gene3D" id="1.20.140.10">
    <property type="entry name" value="Butyryl-CoA Dehydrogenase, subunit A, domain 3"/>
    <property type="match status" value="1"/>
</dbReference>